<organism evidence="1 2">
    <name type="scientific">Melipona bicolor</name>
    <dbReference type="NCBI Taxonomy" id="60889"/>
    <lineage>
        <taxon>Eukaryota</taxon>
        <taxon>Metazoa</taxon>
        <taxon>Ecdysozoa</taxon>
        <taxon>Arthropoda</taxon>
        <taxon>Hexapoda</taxon>
        <taxon>Insecta</taxon>
        <taxon>Pterygota</taxon>
        <taxon>Neoptera</taxon>
        <taxon>Endopterygota</taxon>
        <taxon>Hymenoptera</taxon>
        <taxon>Apocrita</taxon>
        <taxon>Aculeata</taxon>
        <taxon>Apoidea</taxon>
        <taxon>Anthophila</taxon>
        <taxon>Apidae</taxon>
        <taxon>Melipona</taxon>
    </lineage>
</organism>
<gene>
    <name evidence="1" type="ORF">K0M31_008437</name>
</gene>
<protein>
    <submittedName>
        <fullName evidence="1">Uncharacterized protein</fullName>
    </submittedName>
</protein>
<dbReference type="EMBL" id="JAHYIQ010000020">
    <property type="protein sequence ID" value="KAK1123740.1"/>
    <property type="molecule type" value="Genomic_DNA"/>
</dbReference>
<evidence type="ECO:0000313" key="1">
    <source>
        <dbReference type="EMBL" id="KAK1123740.1"/>
    </source>
</evidence>
<keyword evidence="2" id="KW-1185">Reference proteome</keyword>
<sequence length="168" mass="18875">MLLEQRVDFQKAKICEGNCRDAGNRRIPSKVEEFQPAVTNLWWSNHEISGTSTAEFSRVPASHRVASLRHKSLGYRSLPRPSTSSPKSVCQPSLVARGNENGSLPAVLPPPVNCLLPGDCDVRDFVWLEGSWRSCFLFPETGTPIEDHYEIEGHVRARDMIDELQKCE</sequence>
<proteinExistence type="predicted"/>
<dbReference type="Proteomes" id="UP001177670">
    <property type="component" value="Unassembled WGS sequence"/>
</dbReference>
<accession>A0AA40FRK6</accession>
<dbReference type="AlphaFoldDB" id="A0AA40FRK6"/>
<evidence type="ECO:0000313" key="2">
    <source>
        <dbReference type="Proteomes" id="UP001177670"/>
    </source>
</evidence>
<name>A0AA40FRK6_9HYME</name>
<comment type="caution">
    <text evidence="1">The sequence shown here is derived from an EMBL/GenBank/DDBJ whole genome shotgun (WGS) entry which is preliminary data.</text>
</comment>
<reference evidence="1" key="1">
    <citation type="submission" date="2021-10" db="EMBL/GenBank/DDBJ databases">
        <title>Melipona bicolor Genome sequencing and assembly.</title>
        <authorList>
            <person name="Araujo N.S."/>
            <person name="Arias M.C."/>
        </authorList>
    </citation>
    <scope>NUCLEOTIDE SEQUENCE</scope>
    <source>
        <strain evidence="1">USP_2M_L1-L4_2017</strain>
        <tissue evidence="1">Whole body</tissue>
    </source>
</reference>